<evidence type="ECO:0000259" key="9">
    <source>
        <dbReference type="SMART" id="SM00934"/>
    </source>
</evidence>
<evidence type="ECO:0000256" key="3">
    <source>
        <dbReference type="ARBA" id="ARBA00022793"/>
    </source>
</evidence>
<dbReference type="InterPro" id="IPR013785">
    <property type="entry name" value="Aldolase_TIM"/>
</dbReference>
<feature type="active site" description="Proton donor" evidence="7">
    <location>
        <position position="62"/>
    </location>
</feature>
<dbReference type="RefSeq" id="WP_213401547.1">
    <property type="nucleotide sequence ID" value="NZ_JAHBMK020000001.1"/>
</dbReference>
<evidence type="ECO:0000313" key="11">
    <source>
        <dbReference type="Proteomes" id="UP001177121"/>
    </source>
</evidence>
<evidence type="ECO:0000256" key="1">
    <source>
        <dbReference type="ARBA" id="ARBA00002356"/>
    </source>
</evidence>
<evidence type="ECO:0000256" key="5">
    <source>
        <dbReference type="ARBA" id="ARBA00023239"/>
    </source>
</evidence>
<dbReference type="NCBIfam" id="NF001273">
    <property type="entry name" value="PRK00230.1"/>
    <property type="match status" value="1"/>
</dbReference>
<dbReference type="Proteomes" id="UP001177121">
    <property type="component" value="Unassembled WGS sequence"/>
</dbReference>
<feature type="binding site" evidence="7">
    <location>
        <position position="215"/>
    </location>
    <ligand>
        <name>substrate</name>
    </ligand>
</feature>
<dbReference type="PROSITE" id="PS00156">
    <property type="entry name" value="OMPDECASE"/>
    <property type="match status" value="1"/>
</dbReference>
<evidence type="ECO:0000256" key="8">
    <source>
        <dbReference type="RuleBase" id="RU000512"/>
    </source>
</evidence>
<feature type="binding site" evidence="7">
    <location>
        <position position="123"/>
    </location>
    <ligand>
        <name>substrate</name>
    </ligand>
</feature>
<keyword evidence="4 7" id="KW-0665">Pyrimidine biosynthesis</keyword>
<dbReference type="InterPro" id="IPR047596">
    <property type="entry name" value="OMPdecase_bac"/>
</dbReference>
<dbReference type="InterPro" id="IPR011060">
    <property type="entry name" value="RibuloseP-bd_barrel"/>
</dbReference>
<comment type="function">
    <text evidence="1 7">Catalyzes the decarboxylation of orotidine 5'-monophosphate (OMP) to uridine 5'-monophosphate (UMP).</text>
</comment>
<proteinExistence type="inferred from homology"/>
<comment type="similarity">
    <text evidence="7">Belongs to the OMP decarboxylase family. Type 1 subfamily.</text>
</comment>
<evidence type="ECO:0000256" key="7">
    <source>
        <dbReference type="HAMAP-Rule" id="MF_01200"/>
    </source>
</evidence>
<keyword evidence="5 7" id="KW-0456">Lyase</keyword>
<comment type="subunit">
    <text evidence="7">Homodimer.</text>
</comment>
<feature type="binding site" evidence="7">
    <location>
        <position position="194"/>
    </location>
    <ligand>
        <name>substrate</name>
    </ligand>
</feature>
<sequence length="239" mass="25945">MTNNLPIIALDFASAEETLAFLAPFQKEPLFVKVGMELFYQEGPSIVKQLKERNCELFLDLKLHDIPTTVNKAMKRLAGLGVDLVNVHAAGGKNMMQAALEGLEEGTPAGKKRPSLIAVTQLTSTSDQMMKDELLIQRPLIDTVVHYSKLAEESGLDGVVCSVHEAKAIYEAVSPSFLTVTPGIRMSEDAANDQIRVATPAIAREKGSSAIVVGRSITKAADPVKAYKAVRLEWEGIKQ</sequence>
<evidence type="ECO:0000313" key="10">
    <source>
        <dbReference type="EMBL" id="MDO8224917.1"/>
    </source>
</evidence>
<dbReference type="Gene3D" id="3.20.20.70">
    <property type="entry name" value="Aldolase class I"/>
    <property type="match status" value="1"/>
</dbReference>
<dbReference type="CDD" id="cd04725">
    <property type="entry name" value="OMP_decarboxylase_like"/>
    <property type="match status" value="1"/>
</dbReference>
<dbReference type="InterPro" id="IPR001754">
    <property type="entry name" value="OMPdeCOase_dom"/>
</dbReference>
<keyword evidence="3 7" id="KW-0210">Decarboxylase</keyword>
<keyword evidence="11" id="KW-1185">Reference proteome</keyword>
<feature type="binding site" evidence="7">
    <location>
        <position position="11"/>
    </location>
    <ligand>
        <name>substrate</name>
    </ligand>
</feature>
<evidence type="ECO:0000256" key="6">
    <source>
        <dbReference type="ARBA" id="ARBA00049157"/>
    </source>
</evidence>
<accession>A0ABT9DJP7</accession>
<feature type="binding site" evidence="7">
    <location>
        <position position="33"/>
    </location>
    <ligand>
        <name>substrate</name>
    </ligand>
</feature>
<dbReference type="SMART" id="SM00934">
    <property type="entry name" value="OMPdecase"/>
    <property type="match status" value="1"/>
</dbReference>
<dbReference type="GO" id="GO:0004590">
    <property type="term" value="F:orotidine-5'-phosphate decarboxylase activity"/>
    <property type="evidence" value="ECO:0007669"/>
    <property type="project" value="UniProtKB-EC"/>
</dbReference>
<dbReference type="PANTHER" id="PTHR32119:SF2">
    <property type="entry name" value="OROTIDINE 5'-PHOSPHATE DECARBOXYLASE"/>
    <property type="match status" value="1"/>
</dbReference>
<dbReference type="InterPro" id="IPR018089">
    <property type="entry name" value="OMPdecase_AS"/>
</dbReference>
<feature type="binding site" evidence="7">
    <location>
        <position position="214"/>
    </location>
    <ligand>
        <name>substrate</name>
    </ligand>
</feature>
<evidence type="ECO:0000256" key="2">
    <source>
        <dbReference type="ARBA" id="ARBA00004861"/>
    </source>
</evidence>
<dbReference type="PANTHER" id="PTHR32119">
    <property type="entry name" value="OROTIDINE 5'-PHOSPHATE DECARBOXYLASE"/>
    <property type="match status" value="1"/>
</dbReference>
<dbReference type="NCBIfam" id="TIGR01740">
    <property type="entry name" value="pyrF"/>
    <property type="match status" value="1"/>
</dbReference>
<evidence type="ECO:0000256" key="4">
    <source>
        <dbReference type="ARBA" id="ARBA00022975"/>
    </source>
</evidence>
<dbReference type="InterPro" id="IPR014732">
    <property type="entry name" value="OMPdecase"/>
</dbReference>
<comment type="pathway">
    <text evidence="2 7 8">Pyrimidine metabolism; UMP biosynthesis via de novo pathway; UMP from orotate: step 2/2.</text>
</comment>
<feature type="binding site" evidence="7">
    <location>
        <begin position="60"/>
        <end position="69"/>
    </location>
    <ligand>
        <name>substrate</name>
    </ligand>
</feature>
<name>A0ABT9DJP7_9BACI</name>
<feature type="domain" description="Orotidine 5'-phosphate decarboxylase" evidence="9">
    <location>
        <begin position="5"/>
        <end position="230"/>
    </location>
</feature>
<comment type="caution">
    <text evidence="10">The sequence shown here is derived from an EMBL/GenBank/DDBJ whole genome shotgun (WGS) entry which is preliminary data.</text>
</comment>
<dbReference type="EC" id="4.1.1.23" evidence="7"/>
<gene>
    <name evidence="7 10" type="primary">pyrF</name>
    <name evidence="10" type="ORF">KHP33_008630</name>
</gene>
<comment type="catalytic activity">
    <reaction evidence="6 7 8">
        <text>orotidine 5'-phosphate + H(+) = UMP + CO2</text>
        <dbReference type="Rhea" id="RHEA:11596"/>
        <dbReference type="ChEBI" id="CHEBI:15378"/>
        <dbReference type="ChEBI" id="CHEBI:16526"/>
        <dbReference type="ChEBI" id="CHEBI:57538"/>
        <dbReference type="ChEBI" id="CHEBI:57865"/>
        <dbReference type="EC" id="4.1.1.23"/>
    </reaction>
</comment>
<dbReference type="Pfam" id="PF00215">
    <property type="entry name" value="OMPdecase"/>
    <property type="match status" value="1"/>
</dbReference>
<reference evidence="10" key="1">
    <citation type="submission" date="2023-07" db="EMBL/GenBank/DDBJ databases">
        <title>Biological control against Fusarium languescens, the causal agent of wilt in Jalapeno peppers, by a novel bacterial subspecies: Bacillus cabrialesii subsp. tritici TSO2.</title>
        <authorList>
            <person name="Montoya-Martinez A.C."/>
            <person name="Figueroa-Brambila K.M."/>
            <person name="Escalante-Beltran A."/>
            <person name="Lopez-Montoya N.D."/>
            <person name="Valenzuela-Ruiz V."/>
            <person name="Parra-Cota F.I."/>
            <person name="Estrada Alvarado M.I."/>
            <person name="De Los Santos Villalobos S."/>
        </authorList>
    </citation>
    <scope>NUCLEOTIDE SEQUENCE</scope>
    <source>
        <strain evidence="10">TSO2</strain>
    </source>
</reference>
<protein>
    <recommendedName>
        <fullName evidence="7">Orotidine 5'-phosphate decarboxylase</fullName>
        <ecNumber evidence="7">4.1.1.23</ecNumber>
    </recommendedName>
    <alternativeName>
        <fullName evidence="7">OMP decarboxylase</fullName>
        <shortName evidence="7">OMPDCase</shortName>
        <shortName evidence="7">OMPdecase</shortName>
    </alternativeName>
</protein>
<dbReference type="EMBL" id="JAHBMK020000001">
    <property type="protein sequence ID" value="MDO8224917.1"/>
    <property type="molecule type" value="Genomic_DNA"/>
</dbReference>
<dbReference type="SUPFAM" id="SSF51366">
    <property type="entry name" value="Ribulose-phoshate binding barrel"/>
    <property type="match status" value="1"/>
</dbReference>
<organism evidence="10 11">
    <name type="scientific">Bacillus cabrialesii subsp. tritici</name>
    <dbReference type="NCBI Taxonomy" id="2944916"/>
    <lineage>
        <taxon>Bacteria</taxon>
        <taxon>Bacillati</taxon>
        <taxon>Bacillota</taxon>
        <taxon>Bacilli</taxon>
        <taxon>Bacillales</taxon>
        <taxon>Bacillaceae</taxon>
        <taxon>Bacillus</taxon>
        <taxon>Bacillus cabrialesii</taxon>
    </lineage>
</organism>
<feature type="binding site" evidence="7">
    <location>
        <position position="185"/>
    </location>
    <ligand>
        <name>substrate</name>
    </ligand>
</feature>
<dbReference type="HAMAP" id="MF_01200_B">
    <property type="entry name" value="OMPdecase_type1_B"/>
    <property type="match status" value="1"/>
</dbReference>